<gene>
    <name evidence="11" type="primary">Litaf</name>
    <name evidence="11" type="ORF">Tcan_10922</name>
</gene>
<evidence type="ECO:0000256" key="9">
    <source>
        <dbReference type="SAM" id="Phobius"/>
    </source>
</evidence>
<dbReference type="PANTHER" id="PTHR23292:SF6">
    <property type="entry name" value="FI16602P1-RELATED"/>
    <property type="match status" value="1"/>
</dbReference>
<dbReference type="InterPro" id="IPR037519">
    <property type="entry name" value="LITAF_fam"/>
</dbReference>
<keyword evidence="5" id="KW-0479">Metal-binding</keyword>
<name>A0A0B2VGC3_TOXCA</name>
<feature type="domain" description="LITAF" evidence="10">
    <location>
        <begin position="104"/>
        <end position="187"/>
    </location>
</feature>
<evidence type="ECO:0000256" key="4">
    <source>
        <dbReference type="ARBA" id="ARBA00005975"/>
    </source>
</evidence>
<evidence type="ECO:0000256" key="2">
    <source>
        <dbReference type="ARBA" id="ARBA00004481"/>
    </source>
</evidence>
<dbReference type="AlphaFoldDB" id="A0A0B2VGC3"/>
<evidence type="ECO:0000313" key="12">
    <source>
        <dbReference type="Proteomes" id="UP000031036"/>
    </source>
</evidence>
<comment type="caution">
    <text evidence="11">The sequence shown here is derived from an EMBL/GenBank/DDBJ whole genome shotgun (WGS) entry which is preliminary data.</text>
</comment>
<keyword evidence="12" id="KW-1185">Reference proteome</keyword>
<dbReference type="GO" id="GO:0005765">
    <property type="term" value="C:lysosomal membrane"/>
    <property type="evidence" value="ECO:0007669"/>
    <property type="project" value="UniProtKB-SubCell"/>
</dbReference>
<proteinExistence type="inferred from homology"/>
<sequence length="188" mass="20457">MSNEQHHNAQSPAARALCCADLKFHKAIFDPTNSGHNTATTSAAHMNEPPPAYEAVSSPYSPNEYNLKEGECNERGQYPLNQPQLTVPSCDPLTIGTPMAPARPTTTIYVSSLVFGAHPISIRCPHCQAQIVTQTVGRAGLLTWLICGGLALIGCWLCCPIPFCVSSCQDVEHYCPSCRRLLGTYRRL</sequence>
<evidence type="ECO:0000256" key="3">
    <source>
        <dbReference type="ARBA" id="ARBA00004630"/>
    </source>
</evidence>
<dbReference type="Proteomes" id="UP000031036">
    <property type="component" value="Unassembled WGS sequence"/>
</dbReference>
<dbReference type="PROSITE" id="PS51837">
    <property type="entry name" value="LITAF"/>
    <property type="match status" value="1"/>
</dbReference>
<dbReference type="Pfam" id="PF10601">
    <property type="entry name" value="zf-LITAF-like"/>
    <property type="match status" value="1"/>
</dbReference>
<keyword evidence="7 9" id="KW-0472">Membrane</keyword>
<comment type="similarity">
    <text evidence="4">Belongs to the CDIP1/LITAF family.</text>
</comment>
<comment type="subcellular location">
    <subcellularLocation>
        <location evidence="2">Endosome membrane</location>
        <topology evidence="2">Peripheral membrane protein</topology>
    </subcellularLocation>
    <subcellularLocation>
        <location evidence="1">Late endosome membrane</location>
    </subcellularLocation>
    <subcellularLocation>
        <location evidence="3">Lysosome membrane</location>
        <topology evidence="3">Peripheral membrane protein</topology>
        <orientation evidence="3">Cytoplasmic side</orientation>
    </subcellularLocation>
</comment>
<dbReference type="PANTHER" id="PTHR23292">
    <property type="entry name" value="LIPOPOLYSACCHARIDE-INDUCED TUMOR NECROSIS FACTOR-ALPHA FACTOR"/>
    <property type="match status" value="1"/>
</dbReference>
<dbReference type="InterPro" id="IPR006629">
    <property type="entry name" value="LITAF"/>
</dbReference>
<dbReference type="OMA" id="ISIRCPH"/>
<dbReference type="EMBL" id="JPKZ01001706">
    <property type="protein sequence ID" value="KHN80588.1"/>
    <property type="molecule type" value="Genomic_DNA"/>
</dbReference>
<reference evidence="11 12" key="1">
    <citation type="submission" date="2014-11" db="EMBL/GenBank/DDBJ databases">
        <title>Genetic blueprint of the zoonotic pathogen Toxocara canis.</title>
        <authorList>
            <person name="Zhu X.-Q."/>
            <person name="Korhonen P.K."/>
            <person name="Cai H."/>
            <person name="Young N.D."/>
            <person name="Nejsum P."/>
            <person name="von Samson-Himmelstjerna G."/>
            <person name="Boag P.R."/>
            <person name="Tan P."/>
            <person name="Li Q."/>
            <person name="Min J."/>
            <person name="Yang Y."/>
            <person name="Wang X."/>
            <person name="Fang X."/>
            <person name="Hall R.S."/>
            <person name="Hofmann A."/>
            <person name="Sternberg P.W."/>
            <person name="Jex A.R."/>
            <person name="Gasser R.B."/>
        </authorList>
    </citation>
    <scope>NUCLEOTIDE SEQUENCE [LARGE SCALE GENOMIC DNA]</scope>
    <source>
        <strain evidence="11">PN_DK_2014</strain>
    </source>
</reference>
<dbReference type="OrthoDB" id="5852176at2759"/>
<dbReference type="SMART" id="SM00714">
    <property type="entry name" value="LITAF"/>
    <property type="match status" value="1"/>
</dbReference>
<feature type="region of interest" description="Disordered" evidence="8">
    <location>
        <begin position="35"/>
        <end position="60"/>
    </location>
</feature>
<evidence type="ECO:0000256" key="8">
    <source>
        <dbReference type="SAM" id="MobiDB-lite"/>
    </source>
</evidence>
<keyword evidence="9" id="KW-0812">Transmembrane</keyword>
<dbReference type="GO" id="GO:0031902">
    <property type="term" value="C:late endosome membrane"/>
    <property type="evidence" value="ECO:0007669"/>
    <property type="project" value="UniProtKB-SubCell"/>
</dbReference>
<evidence type="ECO:0000313" key="11">
    <source>
        <dbReference type="EMBL" id="KHN80588.1"/>
    </source>
</evidence>
<keyword evidence="6" id="KW-0862">Zinc</keyword>
<keyword evidence="9" id="KW-1133">Transmembrane helix</keyword>
<dbReference type="STRING" id="6265.A0A0B2VGC3"/>
<evidence type="ECO:0000256" key="5">
    <source>
        <dbReference type="ARBA" id="ARBA00022723"/>
    </source>
</evidence>
<evidence type="ECO:0000256" key="7">
    <source>
        <dbReference type="ARBA" id="ARBA00023136"/>
    </source>
</evidence>
<feature type="transmembrane region" description="Helical" evidence="9">
    <location>
        <begin position="141"/>
        <end position="163"/>
    </location>
</feature>
<organism evidence="11 12">
    <name type="scientific">Toxocara canis</name>
    <name type="common">Canine roundworm</name>
    <dbReference type="NCBI Taxonomy" id="6265"/>
    <lineage>
        <taxon>Eukaryota</taxon>
        <taxon>Metazoa</taxon>
        <taxon>Ecdysozoa</taxon>
        <taxon>Nematoda</taxon>
        <taxon>Chromadorea</taxon>
        <taxon>Rhabditida</taxon>
        <taxon>Spirurina</taxon>
        <taxon>Ascaridomorpha</taxon>
        <taxon>Ascaridoidea</taxon>
        <taxon>Toxocaridae</taxon>
        <taxon>Toxocara</taxon>
    </lineage>
</organism>
<dbReference type="GO" id="GO:0008270">
    <property type="term" value="F:zinc ion binding"/>
    <property type="evidence" value="ECO:0007669"/>
    <property type="project" value="TreeGrafter"/>
</dbReference>
<accession>A0A0B2VGC3</accession>
<protein>
    <submittedName>
        <fullName evidence="11">Lipopolysaccharide-induced tumor necrosis factor-alpha factor-like protein</fullName>
    </submittedName>
</protein>
<evidence type="ECO:0000256" key="6">
    <source>
        <dbReference type="ARBA" id="ARBA00022833"/>
    </source>
</evidence>
<feature type="compositionally biased region" description="Polar residues" evidence="8">
    <location>
        <begin position="35"/>
        <end position="44"/>
    </location>
</feature>
<evidence type="ECO:0000256" key="1">
    <source>
        <dbReference type="ARBA" id="ARBA00004414"/>
    </source>
</evidence>
<evidence type="ECO:0000259" key="10">
    <source>
        <dbReference type="PROSITE" id="PS51837"/>
    </source>
</evidence>